<sequence>MKVKKYNFRKFCNDVHLWLGMASSIVLFVICLTGTIFVFHTEIEKLLYPKWFKAQMDDGKKRSPDELIATVENHTKGKVVIFTIPASPDEVWMFSVKNKPANAGMPVQQVSPTPAMGNAEDAAQEKNKIYYVDPYTGEITGVDKSPAGEFFRTVEDIHRWFFVGKPVGKTIGGTAAIIFVLLIISGIVIWWPRKIKHWKEGFKIKFSARWKRVNYDLHRALGIYVFPVILLSAITGPAWSFEWYRSGFSKLLGSEVLKKKEVKTKHPAAKAAPAETITYARVLELADSCIKAQSITVVTLPAEKGAAISIAKTHVGFLNLSAIDKIQIDPSTGTVLKTMLFSHLTISAKIATSFRAIHVGEIFGSLSKIIYFIACLLATSLPISGILVWYNKWKK</sequence>
<accession>A0A1C4FU42</accession>
<dbReference type="InterPro" id="IPR005625">
    <property type="entry name" value="PepSY-ass_TM"/>
</dbReference>
<feature type="transmembrane region" description="Helical" evidence="1">
    <location>
        <begin position="369"/>
        <end position="390"/>
    </location>
</feature>
<name>A0A1C4FU42_9BACT</name>
<dbReference type="Pfam" id="PF03929">
    <property type="entry name" value="PepSY_TM"/>
    <property type="match status" value="1"/>
</dbReference>
<keyword evidence="1" id="KW-1133">Transmembrane helix</keyword>
<feature type="transmembrane region" description="Helical" evidence="1">
    <location>
        <begin position="171"/>
        <end position="191"/>
    </location>
</feature>
<proteinExistence type="predicted"/>
<keyword evidence="1" id="KW-0472">Membrane</keyword>
<protein>
    <submittedName>
        <fullName evidence="2">Uncharacterized iron-regulated membrane protein</fullName>
    </submittedName>
</protein>
<dbReference type="RefSeq" id="WP_089714917.1">
    <property type="nucleotide sequence ID" value="NZ_FMAR01000017.1"/>
</dbReference>
<keyword evidence="3" id="KW-1185">Reference proteome</keyword>
<evidence type="ECO:0000313" key="3">
    <source>
        <dbReference type="Proteomes" id="UP000242818"/>
    </source>
</evidence>
<dbReference type="STRING" id="1335309.GA0116948_11714"/>
<dbReference type="AlphaFoldDB" id="A0A1C4FU42"/>
<dbReference type="Proteomes" id="UP000242818">
    <property type="component" value="Unassembled WGS sequence"/>
</dbReference>
<organism evidence="2 3">
    <name type="scientific">Chitinophaga costaii</name>
    <dbReference type="NCBI Taxonomy" id="1335309"/>
    <lineage>
        <taxon>Bacteria</taxon>
        <taxon>Pseudomonadati</taxon>
        <taxon>Bacteroidota</taxon>
        <taxon>Chitinophagia</taxon>
        <taxon>Chitinophagales</taxon>
        <taxon>Chitinophagaceae</taxon>
        <taxon>Chitinophaga</taxon>
    </lineage>
</organism>
<feature type="transmembrane region" description="Helical" evidence="1">
    <location>
        <begin position="221"/>
        <end position="241"/>
    </location>
</feature>
<reference evidence="2 3" key="1">
    <citation type="submission" date="2016-08" db="EMBL/GenBank/DDBJ databases">
        <authorList>
            <person name="Seilhamer J.J."/>
        </authorList>
    </citation>
    <scope>NUCLEOTIDE SEQUENCE [LARGE SCALE GENOMIC DNA]</scope>
    <source>
        <strain evidence="2 3">A37T2</strain>
    </source>
</reference>
<keyword evidence="1" id="KW-0812">Transmembrane</keyword>
<dbReference type="EMBL" id="FMAR01000017">
    <property type="protein sequence ID" value="SCC59354.1"/>
    <property type="molecule type" value="Genomic_DNA"/>
</dbReference>
<dbReference type="PANTHER" id="PTHR34219">
    <property type="entry name" value="IRON-REGULATED INNER MEMBRANE PROTEIN-RELATED"/>
    <property type="match status" value="1"/>
</dbReference>
<feature type="transmembrane region" description="Helical" evidence="1">
    <location>
        <begin position="15"/>
        <end position="39"/>
    </location>
</feature>
<evidence type="ECO:0000313" key="2">
    <source>
        <dbReference type="EMBL" id="SCC59354.1"/>
    </source>
</evidence>
<dbReference type="OrthoDB" id="111691at2"/>
<gene>
    <name evidence="2" type="ORF">GA0116948_11714</name>
</gene>
<evidence type="ECO:0000256" key="1">
    <source>
        <dbReference type="SAM" id="Phobius"/>
    </source>
</evidence>